<organism evidence="2 3">
    <name type="scientific">Candidatus Yanofskybacteria bacterium GW2011_GWE2_40_11</name>
    <dbReference type="NCBI Taxonomy" id="1619033"/>
    <lineage>
        <taxon>Bacteria</taxon>
        <taxon>Candidatus Yanofskyibacteriota</taxon>
    </lineage>
</organism>
<evidence type="ECO:0000313" key="2">
    <source>
        <dbReference type="EMBL" id="KKR40681.1"/>
    </source>
</evidence>
<reference evidence="2 3" key="1">
    <citation type="journal article" date="2015" name="Nature">
        <title>rRNA introns, odd ribosomes, and small enigmatic genomes across a large radiation of phyla.</title>
        <authorList>
            <person name="Brown C.T."/>
            <person name="Hug L.A."/>
            <person name="Thomas B.C."/>
            <person name="Sharon I."/>
            <person name="Castelle C.J."/>
            <person name="Singh A."/>
            <person name="Wilkins M.J."/>
            <person name="Williams K.H."/>
            <person name="Banfield J.F."/>
        </authorList>
    </citation>
    <scope>NUCLEOTIDE SEQUENCE [LARGE SCALE GENOMIC DNA]</scope>
</reference>
<dbReference type="Proteomes" id="UP000034072">
    <property type="component" value="Unassembled WGS sequence"/>
</dbReference>
<keyword evidence="1" id="KW-0472">Membrane</keyword>
<keyword evidence="1" id="KW-0812">Transmembrane</keyword>
<feature type="transmembrane region" description="Helical" evidence="1">
    <location>
        <begin position="68"/>
        <end position="86"/>
    </location>
</feature>
<dbReference type="EMBL" id="LBXZ01000006">
    <property type="protein sequence ID" value="KKR40681.1"/>
    <property type="molecule type" value="Genomic_DNA"/>
</dbReference>
<gene>
    <name evidence="2" type="ORF">UT75_C0006G0060</name>
</gene>
<evidence type="ECO:0000313" key="3">
    <source>
        <dbReference type="Proteomes" id="UP000034072"/>
    </source>
</evidence>
<accession>A0A0G0QTN3</accession>
<name>A0A0G0QTN3_9BACT</name>
<evidence type="ECO:0000256" key="1">
    <source>
        <dbReference type="SAM" id="Phobius"/>
    </source>
</evidence>
<proteinExistence type="predicted"/>
<comment type="caution">
    <text evidence="2">The sequence shown here is derived from an EMBL/GenBank/DDBJ whole genome shotgun (WGS) entry which is preliminary data.</text>
</comment>
<feature type="transmembrane region" description="Helical" evidence="1">
    <location>
        <begin position="7"/>
        <end position="40"/>
    </location>
</feature>
<sequence length="101" mass="10934">MKEIVDFLVAAFVVLGSCVKVIAQVIVAAVMIVAFIMWVVSGMAGLMFMVDGVLRGSPPPGVSHGEMTFFRFGLASWGLVALGYFVRATILEKRRRASKPN</sequence>
<protein>
    <submittedName>
        <fullName evidence="2">Uncharacterized protein</fullName>
    </submittedName>
</protein>
<dbReference type="AlphaFoldDB" id="A0A0G0QTN3"/>
<dbReference type="PROSITE" id="PS51257">
    <property type="entry name" value="PROKAR_LIPOPROTEIN"/>
    <property type="match status" value="1"/>
</dbReference>
<keyword evidence="1" id="KW-1133">Transmembrane helix</keyword>